<dbReference type="Pfam" id="PF00127">
    <property type="entry name" value="Copper-bind"/>
    <property type="match status" value="1"/>
</dbReference>
<keyword evidence="3" id="KW-0249">Electron transport</keyword>
<keyword evidence="4" id="KW-0186">Copper</keyword>
<evidence type="ECO:0000313" key="6">
    <source>
        <dbReference type="EMBL" id="SVD67912.1"/>
    </source>
</evidence>
<evidence type="ECO:0000259" key="5">
    <source>
        <dbReference type="Pfam" id="PF00127"/>
    </source>
</evidence>
<dbReference type="GO" id="GO:0009055">
    <property type="term" value="F:electron transfer activity"/>
    <property type="evidence" value="ECO:0007669"/>
    <property type="project" value="InterPro"/>
</dbReference>
<dbReference type="PANTHER" id="PTHR38439">
    <property type="entry name" value="AURACYANIN-B"/>
    <property type="match status" value="1"/>
</dbReference>
<evidence type="ECO:0000256" key="2">
    <source>
        <dbReference type="ARBA" id="ARBA00022723"/>
    </source>
</evidence>
<dbReference type="PROSITE" id="PS00196">
    <property type="entry name" value="COPPER_BLUE"/>
    <property type="match status" value="1"/>
</dbReference>
<name>A0A382XA22_9ZZZZ</name>
<dbReference type="GO" id="GO:0005507">
    <property type="term" value="F:copper ion binding"/>
    <property type="evidence" value="ECO:0007669"/>
    <property type="project" value="InterPro"/>
</dbReference>
<protein>
    <recommendedName>
        <fullName evidence="5">Blue (type 1) copper domain-containing protein</fullName>
    </recommendedName>
</protein>
<organism evidence="6">
    <name type="scientific">marine metagenome</name>
    <dbReference type="NCBI Taxonomy" id="408172"/>
    <lineage>
        <taxon>unclassified sequences</taxon>
        <taxon>metagenomes</taxon>
        <taxon>ecological metagenomes</taxon>
    </lineage>
</organism>
<dbReference type="AlphaFoldDB" id="A0A382XA22"/>
<sequence length="244" mass="27232">KTLALMSQSSDQSKYDWSPELLARNSGYARAFAATAASSPQRDQIHYAKELRNLKTHWTDAQRLEYFRWYRKAESFKGGNSFGGFLNNFRKEALANVPKEMLSAIEKIKQEPANDGPPFEIDTRLVLGVKPMMKFDKEELRVKPGDGVELAFTNNDPMPMMHNLVLVKPGARLEIVIAAAGLGAAGMANSFVPKSDKVIAYTPLVLTGNTYKLYFKAPTDPGKYEYICTYPGHGLTMWGTLVVE</sequence>
<keyword evidence="1" id="KW-0813">Transport</keyword>
<feature type="non-terminal residue" evidence="6">
    <location>
        <position position="1"/>
    </location>
</feature>
<accession>A0A382XA22</accession>
<reference evidence="6" key="1">
    <citation type="submission" date="2018-05" db="EMBL/GenBank/DDBJ databases">
        <authorList>
            <person name="Lanie J.A."/>
            <person name="Ng W.-L."/>
            <person name="Kazmierczak K.M."/>
            <person name="Andrzejewski T.M."/>
            <person name="Davidsen T.M."/>
            <person name="Wayne K.J."/>
            <person name="Tettelin H."/>
            <person name="Glass J.I."/>
            <person name="Rusch D."/>
            <person name="Podicherti R."/>
            <person name="Tsui H.-C.T."/>
            <person name="Winkler M.E."/>
        </authorList>
    </citation>
    <scope>NUCLEOTIDE SEQUENCE</scope>
</reference>
<dbReference type="InterPro" id="IPR050845">
    <property type="entry name" value="Cu-binding_ET"/>
</dbReference>
<evidence type="ECO:0000256" key="4">
    <source>
        <dbReference type="ARBA" id="ARBA00023008"/>
    </source>
</evidence>
<proteinExistence type="predicted"/>
<dbReference type="EMBL" id="UINC01166129">
    <property type="protein sequence ID" value="SVD67912.1"/>
    <property type="molecule type" value="Genomic_DNA"/>
</dbReference>
<dbReference type="SUPFAM" id="SSF49503">
    <property type="entry name" value="Cupredoxins"/>
    <property type="match status" value="1"/>
</dbReference>
<dbReference type="InterPro" id="IPR028871">
    <property type="entry name" value="BlueCu_1_BS"/>
</dbReference>
<evidence type="ECO:0000256" key="3">
    <source>
        <dbReference type="ARBA" id="ARBA00022982"/>
    </source>
</evidence>
<feature type="domain" description="Blue (type 1) copper" evidence="5">
    <location>
        <begin position="131"/>
        <end position="244"/>
    </location>
</feature>
<gene>
    <name evidence="6" type="ORF">METZ01_LOCUS420766</name>
</gene>
<dbReference type="CDD" id="cd04233">
    <property type="entry name" value="Auracyanin"/>
    <property type="match status" value="1"/>
</dbReference>
<evidence type="ECO:0000256" key="1">
    <source>
        <dbReference type="ARBA" id="ARBA00022448"/>
    </source>
</evidence>
<dbReference type="InterPro" id="IPR008972">
    <property type="entry name" value="Cupredoxin"/>
</dbReference>
<keyword evidence="2" id="KW-0479">Metal-binding</keyword>
<dbReference type="InterPro" id="IPR000923">
    <property type="entry name" value="BlueCu_1"/>
</dbReference>
<dbReference type="Gene3D" id="2.60.40.420">
    <property type="entry name" value="Cupredoxins - blue copper proteins"/>
    <property type="match status" value="1"/>
</dbReference>
<dbReference type="PANTHER" id="PTHR38439:SF2">
    <property type="entry name" value="OUTER MEMBRANE PROTEIN H.8"/>
    <property type="match status" value="1"/>
</dbReference>